<keyword evidence="8 10" id="KW-0675">Receptor</keyword>
<evidence type="ECO:0000256" key="2">
    <source>
        <dbReference type="ARBA" id="ARBA00022475"/>
    </source>
</evidence>
<feature type="transmembrane region" description="Helical" evidence="10">
    <location>
        <begin position="280"/>
        <end position="303"/>
    </location>
</feature>
<comment type="caution">
    <text evidence="10">Lacks conserved residue(s) required for the propagation of feature annotation.</text>
</comment>
<keyword evidence="12" id="KW-1185">Reference proteome</keyword>
<evidence type="ECO:0000256" key="4">
    <source>
        <dbReference type="ARBA" id="ARBA00022692"/>
    </source>
</evidence>
<dbReference type="EMBL" id="JAQQBR010000004">
    <property type="protein sequence ID" value="KAK0178900.1"/>
    <property type="molecule type" value="Genomic_DNA"/>
</dbReference>
<sequence length="410" mass="47845">MDNVEGNDIPSFKKLFKRDILNFRVMGMGSMGGILSNDKLNTHWWESILIFFMIIALDTIEMFQVNTIYQIFNDQLTYAIQLFGLTCSGVLSTIKIIRLWTYRLELYDLLQNLRTMWEFAQTQNYITKKISDIAERTRVINMYYTLILATGIIEYITHPYICILQYQLSKDINSTYDFTNFVLPVAYWFSIDSYSTYFICITHQQLAVFITVISWAASDTLFAQLTTHVSLQLQVLANELKETINNSDHLDNDRGMIKKLGNIAAKYQQLFMFTRLIETLFNPIIFFTVLSNAMNLCTSIYRMDQEITDGNWNEVFKQILYIMSLSMQTAVFCMFTESLAESSTMISDTIYQSKWMNCDQKSKMTLLIIMIRAQKEFKCTAYGIIDLNHNQMKQIANTTVSYFMLLRSMS</sequence>
<evidence type="ECO:0000313" key="12">
    <source>
        <dbReference type="Proteomes" id="UP001168972"/>
    </source>
</evidence>
<evidence type="ECO:0000256" key="9">
    <source>
        <dbReference type="ARBA" id="ARBA00023224"/>
    </source>
</evidence>
<dbReference type="Pfam" id="PF02949">
    <property type="entry name" value="7tm_6"/>
    <property type="match status" value="1"/>
</dbReference>
<keyword evidence="7 10" id="KW-0472">Membrane</keyword>
<dbReference type="GO" id="GO:0005886">
    <property type="term" value="C:plasma membrane"/>
    <property type="evidence" value="ECO:0007669"/>
    <property type="project" value="UniProtKB-SubCell"/>
</dbReference>
<dbReference type="Proteomes" id="UP001168972">
    <property type="component" value="Unassembled WGS sequence"/>
</dbReference>
<evidence type="ECO:0000256" key="7">
    <source>
        <dbReference type="ARBA" id="ARBA00023136"/>
    </source>
</evidence>
<evidence type="ECO:0000256" key="3">
    <source>
        <dbReference type="ARBA" id="ARBA00022606"/>
    </source>
</evidence>
<evidence type="ECO:0000313" key="11">
    <source>
        <dbReference type="EMBL" id="KAK0178900.1"/>
    </source>
</evidence>
<organism evidence="11 12">
    <name type="scientific">Microctonus hyperodae</name>
    <name type="common">Parasitoid wasp</name>
    <dbReference type="NCBI Taxonomy" id="165561"/>
    <lineage>
        <taxon>Eukaryota</taxon>
        <taxon>Metazoa</taxon>
        <taxon>Ecdysozoa</taxon>
        <taxon>Arthropoda</taxon>
        <taxon>Hexapoda</taxon>
        <taxon>Insecta</taxon>
        <taxon>Pterygota</taxon>
        <taxon>Neoptera</taxon>
        <taxon>Endopterygota</taxon>
        <taxon>Hymenoptera</taxon>
        <taxon>Apocrita</taxon>
        <taxon>Ichneumonoidea</taxon>
        <taxon>Braconidae</taxon>
        <taxon>Euphorinae</taxon>
        <taxon>Microctonus</taxon>
    </lineage>
</organism>
<evidence type="ECO:0000256" key="10">
    <source>
        <dbReference type="RuleBase" id="RU351113"/>
    </source>
</evidence>
<accession>A0AA39KYY6</accession>
<keyword evidence="6 10" id="KW-1133">Transmembrane helix</keyword>
<keyword evidence="2" id="KW-1003">Cell membrane</keyword>
<reference evidence="11" key="2">
    <citation type="submission" date="2023-03" db="EMBL/GenBank/DDBJ databases">
        <authorList>
            <person name="Inwood S.N."/>
            <person name="Skelly J.G."/>
            <person name="Guhlin J."/>
            <person name="Harrop T.W.R."/>
            <person name="Goldson S.G."/>
            <person name="Dearden P.K."/>
        </authorList>
    </citation>
    <scope>NUCLEOTIDE SEQUENCE</scope>
    <source>
        <strain evidence="11">Lincoln</strain>
        <tissue evidence="11">Whole body</tissue>
    </source>
</reference>
<proteinExistence type="inferred from homology"/>
<protein>
    <recommendedName>
        <fullName evidence="10">Odorant receptor</fullName>
    </recommendedName>
</protein>
<feature type="transmembrane region" description="Helical" evidence="10">
    <location>
        <begin position="48"/>
        <end position="72"/>
    </location>
</feature>
<evidence type="ECO:0000256" key="6">
    <source>
        <dbReference type="ARBA" id="ARBA00022989"/>
    </source>
</evidence>
<feature type="transmembrane region" description="Helical" evidence="10">
    <location>
        <begin position="78"/>
        <end position="97"/>
    </location>
</feature>
<feature type="transmembrane region" description="Helical" evidence="10">
    <location>
        <begin position="20"/>
        <end position="36"/>
    </location>
</feature>
<gene>
    <name evidence="11" type="ORF">PV327_007741</name>
</gene>
<comment type="caution">
    <text evidence="11">The sequence shown here is derived from an EMBL/GenBank/DDBJ whole genome shotgun (WGS) entry which is preliminary data.</text>
</comment>
<dbReference type="GO" id="GO:0007165">
    <property type="term" value="P:signal transduction"/>
    <property type="evidence" value="ECO:0007669"/>
    <property type="project" value="UniProtKB-KW"/>
</dbReference>
<comment type="subcellular location">
    <subcellularLocation>
        <location evidence="1 10">Cell membrane</location>
        <topology evidence="1 10">Multi-pass membrane protein</topology>
    </subcellularLocation>
</comment>
<evidence type="ECO:0000256" key="1">
    <source>
        <dbReference type="ARBA" id="ARBA00004651"/>
    </source>
</evidence>
<reference evidence="11" key="1">
    <citation type="journal article" date="2023" name="bioRxiv">
        <title>Scaffold-level genome assemblies of two parasitoid biocontrol wasps reveal the parthenogenesis mechanism and an associated novel virus.</title>
        <authorList>
            <person name="Inwood S."/>
            <person name="Skelly J."/>
            <person name="Guhlin J."/>
            <person name="Harrop T."/>
            <person name="Goldson S."/>
            <person name="Dearden P."/>
        </authorList>
    </citation>
    <scope>NUCLEOTIDE SEQUENCE</scope>
    <source>
        <strain evidence="11">Lincoln</strain>
        <tissue evidence="11">Whole body</tissue>
    </source>
</reference>
<dbReference type="InterPro" id="IPR004117">
    <property type="entry name" value="7tm6_olfct_rcpt"/>
</dbReference>
<dbReference type="GO" id="GO:0005549">
    <property type="term" value="F:odorant binding"/>
    <property type="evidence" value="ECO:0007669"/>
    <property type="project" value="InterPro"/>
</dbReference>
<dbReference type="PANTHER" id="PTHR21137">
    <property type="entry name" value="ODORANT RECEPTOR"/>
    <property type="match status" value="1"/>
</dbReference>
<dbReference type="PANTHER" id="PTHR21137:SF35">
    <property type="entry name" value="ODORANT RECEPTOR 19A-RELATED"/>
    <property type="match status" value="1"/>
</dbReference>
<comment type="similarity">
    <text evidence="10">Belongs to the insect chemoreceptor superfamily. Heteromeric odorant receptor channel (TC 1.A.69) family.</text>
</comment>
<keyword evidence="3 10" id="KW-0716">Sensory transduction</keyword>
<keyword evidence="5 10" id="KW-0552">Olfaction</keyword>
<evidence type="ECO:0000256" key="5">
    <source>
        <dbReference type="ARBA" id="ARBA00022725"/>
    </source>
</evidence>
<evidence type="ECO:0000256" key="8">
    <source>
        <dbReference type="ARBA" id="ARBA00023170"/>
    </source>
</evidence>
<dbReference type="GO" id="GO:0004984">
    <property type="term" value="F:olfactory receptor activity"/>
    <property type="evidence" value="ECO:0007669"/>
    <property type="project" value="InterPro"/>
</dbReference>
<dbReference type="AlphaFoldDB" id="A0AA39KYY6"/>
<keyword evidence="4 10" id="KW-0812">Transmembrane</keyword>
<name>A0AA39KYY6_MICHY</name>
<keyword evidence="9 10" id="KW-0807">Transducer</keyword>